<evidence type="ECO:0000256" key="4">
    <source>
        <dbReference type="ARBA" id="ARBA00023136"/>
    </source>
</evidence>
<reference evidence="5 6" key="1">
    <citation type="journal article" date="2018" name="Biotechnol. Adv.">
        <title>Improved genomic resources and new bioinformatic workflow for the carcinogenic parasite Clonorchis sinensis: Biotechnological implications.</title>
        <authorList>
            <person name="Wang D."/>
            <person name="Korhonen P.K."/>
            <person name="Gasser R.B."/>
            <person name="Young N.D."/>
        </authorList>
    </citation>
    <scope>NUCLEOTIDE SEQUENCE [LARGE SCALE GENOMIC DNA]</scope>
    <source>
        <strain evidence="5">Cs-k2</strain>
    </source>
</reference>
<comment type="caution">
    <text evidence="5">The sequence shown here is derived from an EMBL/GenBank/DDBJ whole genome shotgun (WGS) entry which is preliminary data.</text>
</comment>
<dbReference type="Pfam" id="PF00335">
    <property type="entry name" value="Tetraspanin"/>
    <property type="match status" value="1"/>
</dbReference>
<dbReference type="InterPro" id="IPR018499">
    <property type="entry name" value="Tetraspanin/Peripherin"/>
</dbReference>
<comment type="subcellular location">
    <subcellularLocation>
        <location evidence="1">Membrane</location>
        <topology evidence="1">Multi-pass membrane protein</topology>
    </subcellularLocation>
</comment>
<dbReference type="InParanoid" id="A0A3R7ENI5"/>
<name>A0A3R7ENI5_CLOSI</name>
<keyword evidence="6" id="KW-1185">Reference proteome</keyword>
<dbReference type="Proteomes" id="UP000286415">
    <property type="component" value="Unassembled WGS sequence"/>
</dbReference>
<dbReference type="GO" id="GO:0016020">
    <property type="term" value="C:membrane"/>
    <property type="evidence" value="ECO:0007669"/>
    <property type="project" value="UniProtKB-SubCell"/>
</dbReference>
<accession>A0A3R7ENI5</accession>
<sequence length="316" mass="35450">MRSSSVQGKVYTMAIYPVLWVRNMASALMMYKNLMSEHQCLRSTGRVWWEHLTSSVWVWQVDLGTRSSPATDYSRLTNECIASIMNFFLIKHILFFLNGIYMVLSLILIGLAAYARLSVYITSVSIVGGIIACGVFLFLLSLLGFIGTARHSQAALFFYIVLLFSLFLIQFSVACACLTLSTSDQRIIVEAAWQKSTNATKIDMMRTFQCCGFRRVDLPHDHPMGCPPCHFSELSCCEGDQGHQADCCTGHTNSSIPRTCPCTVTCWSVVEQKLERGIRVTGTVGLFFSLVELAGVWLALQYRHKRDPSIDPNCIF</sequence>
<dbReference type="FunCoup" id="A0A3R7ENI5">
    <property type="interactions" value="162"/>
</dbReference>
<evidence type="ECO:0000313" key="5">
    <source>
        <dbReference type="EMBL" id="KAG5446522.1"/>
    </source>
</evidence>
<evidence type="ECO:0000256" key="3">
    <source>
        <dbReference type="ARBA" id="ARBA00022989"/>
    </source>
</evidence>
<proteinExistence type="predicted"/>
<organism evidence="5 6">
    <name type="scientific">Clonorchis sinensis</name>
    <name type="common">Chinese liver fluke</name>
    <dbReference type="NCBI Taxonomy" id="79923"/>
    <lineage>
        <taxon>Eukaryota</taxon>
        <taxon>Metazoa</taxon>
        <taxon>Spiralia</taxon>
        <taxon>Lophotrochozoa</taxon>
        <taxon>Platyhelminthes</taxon>
        <taxon>Trematoda</taxon>
        <taxon>Digenea</taxon>
        <taxon>Opisthorchiida</taxon>
        <taxon>Opisthorchiata</taxon>
        <taxon>Opisthorchiidae</taxon>
        <taxon>Clonorchis</taxon>
    </lineage>
</organism>
<dbReference type="AlphaFoldDB" id="A0A3R7ENI5"/>
<keyword evidence="4" id="KW-0472">Membrane</keyword>
<dbReference type="PRINTS" id="PR00259">
    <property type="entry name" value="TMFOUR"/>
</dbReference>
<keyword evidence="3" id="KW-1133">Transmembrane helix</keyword>
<dbReference type="STRING" id="79923.A0A3R7ENI5"/>
<protein>
    <submittedName>
        <fullName evidence="5">Tetraspanin-31</fullName>
    </submittedName>
</protein>
<keyword evidence="2" id="KW-0812">Transmembrane</keyword>
<evidence type="ECO:0000313" key="6">
    <source>
        <dbReference type="Proteomes" id="UP000286415"/>
    </source>
</evidence>
<dbReference type="EMBL" id="NIRI02000056">
    <property type="protein sequence ID" value="KAG5446522.1"/>
    <property type="molecule type" value="Genomic_DNA"/>
</dbReference>
<reference evidence="5 6" key="2">
    <citation type="journal article" date="2021" name="Genomics">
        <title>High-quality reference genome for Clonorchis sinensis.</title>
        <authorList>
            <person name="Young N.D."/>
            <person name="Stroehlein A.J."/>
            <person name="Kinkar L."/>
            <person name="Wang T."/>
            <person name="Sohn W.M."/>
            <person name="Chang B.C.H."/>
            <person name="Kaur P."/>
            <person name="Weisz D."/>
            <person name="Dudchenko O."/>
            <person name="Aiden E.L."/>
            <person name="Korhonen P.K."/>
            <person name="Gasser R.B."/>
        </authorList>
    </citation>
    <scope>NUCLEOTIDE SEQUENCE [LARGE SCALE GENOMIC DNA]</scope>
    <source>
        <strain evidence="5">Cs-k2</strain>
    </source>
</reference>
<dbReference type="OrthoDB" id="5845060at2759"/>
<evidence type="ECO:0000256" key="2">
    <source>
        <dbReference type="ARBA" id="ARBA00022692"/>
    </source>
</evidence>
<evidence type="ECO:0000256" key="1">
    <source>
        <dbReference type="ARBA" id="ARBA00004141"/>
    </source>
</evidence>
<gene>
    <name evidence="5" type="ORF">CSKR_101489</name>
</gene>